<evidence type="ECO:0000313" key="2">
    <source>
        <dbReference type="EMBL" id="GFH27370.1"/>
    </source>
</evidence>
<gene>
    <name evidence="1" type="ORF">HaLaN_10337</name>
    <name evidence="2" type="ORF">HaLaN_25677</name>
</gene>
<name>A0A6A0A0I0_HAELA</name>
<organism evidence="2 3">
    <name type="scientific">Haematococcus lacustris</name>
    <name type="common">Green alga</name>
    <name type="synonym">Haematococcus pluvialis</name>
    <dbReference type="NCBI Taxonomy" id="44745"/>
    <lineage>
        <taxon>Eukaryota</taxon>
        <taxon>Viridiplantae</taxon>
        <taxon>Chlorophyta</taxon>
        <taxon>core chlorophytes</taxon>
        <taxon>Chlorophyceae</taxon>
        <taxon>CS clade</taxon>
        <taxon>Chlamydomonadales</taxon>
        <taxon>Haematococcaceae</taxon>
        <taxon>Haematococcus</taxon>
    </lineage>
</organism>
<sequence>MSRLEQLGVCLGVDHPVFGKVKEELDKLKDSRGSTAS</sequence>
<accession>A0A6A0A0I0</accession>
<protein>
    <submittedName>
        <fullName evidence="2">Uncharacterized protein</fullName>
    </submittedName>
</protein>
<reference evidence="2 3" key="1">
    <citation type="submission" date="2020-02" db="EMBL/GenBank/DDBJ databases">
        <title>Draft genome sequence of Haematococcus lacustris strain NIES-144.</title>
        <authorList>
            <person name="Morimoto D."/>
            <person name="Nakagawa S."/>
            <person name="Yoshida T."/>
            <person name="Sawayama S."/>
        </authorList>
    </citation>
    <scope>NUCLEOTIDE SEQUENCE [LARGE SCALE GENOMIC DNA]</scope>
    <source>
        <strain evidence="2 3">NIES-144</strain>
    </source>
</reference>
<evidence type="ECO:0000313" key="1">
    <source>
        <dbReference type="EMBL" id="GFH14308.1"/>
    </source>
</evidence>
<dbReference type="AlphaFoldDB" id="A0A6A0A0I0"/>
<keyword evidence="3" id="KW-1185">Reference proteome</keyword>
<dbReference type="EMBL" id="BLLF01000711">
    <property type="protein sequence ID" value="GFH14308.1"/>
    <property type="molecule type" value="Genomic_DNA"/>
</dbReference>
<evidence type="ECO:0000313" key="3">
    <source>
        <dbReference type="Proteomes" id="UP000485058"/>
    </source>
</evidence>
<dbReference type="EMBL" id="BLLF01003448">
    <property type="protein sequence ID" value="GFH27370.1"/>
    <property type="molecule type" value="Genomic_DNA"/>
</dbReference>
<comment type="caution">
    <text evidence="2">The sequence shown here is derived from an EMBL/GenBank/DDBJ whole genome shotgun (WGS) entry which is preliminary data.</text>
</comment>
<proteinExistence type="predicted"/>
<dbReference type="Proteomes" id="UP000485058">
    <property type="component" value="Unassembled WGS sequence"/>
</dbReference>